<keyword evidence="5 8" id="KW-0408">Iron</keyword>
<evidence type="ECO:0000256" key="1">
    <source>
        <dbReference type="ARBA" id="ARBA00022490"/>
    </source>
</evidence>
<dbReference type="HOGENOM" id="CLU_455524_0_0_10"/>
<evidence type="ECO:0000256" key="2">
    <source>
        <dbReference type="ARBA" id="ARBA00022679"/>
    </source>
</evidence>
<accession>D5HCD0</accession>
<proteinExistence type="inferred from homology"/>
<dbReference type="GO" id="GO:0061711">
    <property type="term" value="F:tRNA N(6)-L-threonylcarbamoyladenine synthase activity"/>
    <property type="evidence" value="ECO:0007669"/>
    <property type="project" value="UniProtKB-EC"/>
</dbReference>
<evidence type="ECO:0000256" key="4">
    <source>
        <dbReference type="ARBA" id="ARBA00022723"/>
    </source>
</evidence>
<gene>
    <name evidence="8" type="primary">tsaD</name>
    <name evidence="11" type="synonym">gcp</name>
    <name evidence="11" type="ordered locus">SRM_02764</name>
</gene>
<dbReference type="AlphaFoldDB" id="D5HCD0"/>
<evidence type="ECO:0000256" key="5">
    <source>
        <dbReference type="ARBA" id="ARBA00023004"/>
    </source>
</evidence>
<dbReference type="InterPro" id="IPR043129">
    <property type="entry name" value="ATPase_NBD"/>
</dbReference>
<dbReference type="InterPro" id="IPR017861">
    <property type="entry name" value="KAE1/TsaD"/>
</dbReference>
<evidence type="ECO:0000256" key="7">
    <source>
        <dbReference type="ARBA" id="ARBA00048117"/>
    </source>
</evidence>
<dbReference type="FunFam" id="3.30.420.40:FF:000040">
    <property type="entry name" value="tRNA N6-adenosine threonylcarbamoyltransferase"/>
    <property type="match status" value="1"/>
</dbReference>
<dbReference type="KEGG" id="srm:SRM_02764"/>
<evidence type="ECO:0000259" key="10">
    <source>
        <dbReference type="Pfam" id="PF00814"/>
    </source>
</evidence>
<feature type="domain" description="Gcp-like" evidence="10">
    <location>
        <begin position="288"/>
        <end position="574"/>
    </location>
</feature>
<feature type="binding site" evidence="8">
    <location>
        <position position="448"/>
    </location>
    <ligand>
        <name>substrate</name>
    </ligand>
</feature>
<keyword evidence="6 8" id="KW-0012">Acyltransferase</keyword>
<dbReference type="NCBIfam" id="TIGR00329">
    <property type="entry name" value="gcp_kae1"/>
    <property type="match status" value="1"/>
</dbReference>
<evidence type="ECO:0000313" key="12">
    <source>
        <dbReference type="Proteomes" id="UP000000933"/>
    </source>
</evidence>
<dbReference type="SUPFAM" id="SSF53067">
    <property type="entry name" value="Actin-like ATPase domain"/>
    <property type="match status" value="1"/>
</dbReference>
<dbReference type="InterPro" id="IPR000905">
    <property type="entry name" value="Gcp-like_dom"/>
</dbReference>
<dbReference type="FunFam" id="3.30.420.40:FF:000012">
    <property type="entry name" value="tRNA N6-adenosine threonylcarbamoyltransferase"/>
    <property type="match status" value="1"/>
</dbReference>
<dbReference type="GO" id="GO:0005737">
    <property type="term" value="C:cytoplasm"/>
    <property type="evidence" value="ECO:0007669"/>
    <property type="project" value="UniProtKB-SubCell"/>
</dbReference>
<dbReference type="InterPro" id="IPR022450">
    <property type="entry name" value="TsaD"/>
</dbReference>
<evidence type="ECO:0000256" key="8">
    <source>
        <dbReference type="HAMAP-Rule" id="MF_01445"/>
    </source>
</evidence>
<feature type="binding site" evidence="8">
    <location>
        <position position="540"/>
    </location>
    <ligand>
        <name>substrate</name>
    </ligand>
</feature>
<dbReference type="GO" id="GO:0002949">
    <property type="term" value="P:tRNA threonylcarbamoyladenosine modification"/>
    <property type="evidence" value="ECO:0007669"/>
    <property type="project" value="UniProtKB-UniRule"/>
</dbReference>
<reference evidence="12" key="2">
    <citation type="submission" date="2010-04" db="EMBL/GenBank/DDBJ databases">
        <title>Genome sequence of Salinibacter ruber M8.</title>
        <authorList>
            <consortium name="Genoscope"/>
        </authorList>
    </citation>
    <scope>NUCLEOTIDE SEQUENCE [LARGE SCALE GENOMIC DNA]</scope>
    <source>
        <strain evidence="12">M8</strain>
    </source>
</reference>
<evidence type="ECO:0000256" key="9">
    <source>
        <dbReference type="SAM" id="MobiDB-lite"/>
    </source>
</evidence>
<feature type="binding site" evidence="8">
    <location>
        <position position="431"/>
    </location>
    <ligand>
        <name>substrate</name>
    </ligand>
</feature>
<keyword evidence="1 8" id="KW-0963">Cytoplasm</keyword>
<dbReference type="EC" id="2.3.1.234" evidence="8"/>
<keyword evidence="2 8" id="KW-0808">Transferase</keyword>
<dbReference type="GO" id="GO:0005506">
    <property type="term" value="F:iron ion binding"/>
    <property type="evidence" value="ECO:0007669"/>
    <property type="project" value="UniProtKB-UniRule"/>
</dbReference>
<dbReference type="PATRIC" id="fig|761659.10.peg.3016"/>
<dbReference type="PROSITE" id="PS01016">
    <property type="entry name" value="GLYCOPROTEASE"/>
    <property type="match status" value="1"/>
</dbReference>
<feature type="compositionally biased region" description="Basic residues" evidence="9">
    <location>
        <begin position="18"/>
        <end position="32"/>
    </location>
</feature>
<comment type="subcellular location">
    <subcellularLocation>
        <location evidence="8">Cytoplasm</location>
    </subcellularLocation>
</comment>
<keyword evidence="4 8" id="KW-0479">Metal-binding</keyword>
<feature type="binding site" evidence="8">
    <location>
        <position position="568"/>
    </location>
    <ligand>
        <name>Fe cation</name>
        <dbReference type="ChEBI" id="CHEBI:24875"/>
    </ligand>
</feature>
<evidence type="ECO:0000256" key="3">
    <source>
        <dbReference type="ARBA" id="ARBA00022694"/>
    </source>
</evidence>
<protein>
    <recommendedName>
        <fullName evidence="8">tRNA N6-adenosine threonylcarbamoyltransferase</fullName>
        <ecNumber evidence="8">2.3.1.234</ecNumber>
    </recommendedName>
    <alternativeName>
        <fullName evidence="8">N6-L-threonylcarbamoyladenine synthase</fullName>
        <shortName evidence="8">t(6)A synthase</shortName>
    </alternativeName>
    <alternativeName>
        <fullName evidence="8">t(6)A37 threonylcarbamoyladenosine biosynthesis protein TsaD</fullName>
    </alternativeName>
    <alternativeName>
        <fullName evidence="8">tRNA threonylcarbamoyladenosine biosynthesis protein TsaD</fullName>
    </alternativeName>
</protein>
<keyword evidence="3 8" id="KW-0819">tRNA processing</keyword>
<feature type="binding site" evidence="8">
    <location>
        <position position="375"/>
    </location>
    <ligand>
        <name>Fe cation</name>
        <dbReference type="ChEBI" id="CHEBI:24875"/>
    </ligand>
</feature>
<dbReference type="Gene3D" id="3.30.420.40">
    <property type="match status" value="2"/>
</dbReference>
<dbReference type="PANTHER" id="PTHR11735">
    <property type="entry name" value="TRNA N6-ADENOSINE THREONYLCARBAMOYLTRANSFERASE"/>
    <property type="match status" value="1"/>
</dbReference>
<dbReference type="HAMAP" id="MF_01445">
    <property type="entry name" value="TsaD"/>
    <property type="match status" value="1"/>
</dbReference>
<comment type="function">
    <text evidence="8">Required for the formation of a threonylcarbamoyl group on adenosine at position 37 (t(6)A37) in tRNAs that read codons beginning with adenine. Is involved in the transfer of the threonylcarbamoyl moiety of threonylcarbamoyl-AMP (TC-AMP) to the N6 group of A37, together with TsaE and TsaB. TsaD likely plays a direct catalytic role in this reaction.</text>
</comment>
<name>D5HCD0_SALRM</name>
<feature type="binding site" evidence="8">
    <location>
        <position position="379"/>
    </location>
    <ligand>
        <name>Fe cation</name>
        <dbReference type="ChEBI" id="CHEBI:24875"/>
    </ligand>
</feature>
<comment type="catalytic activity">
    <reaction evidence="7 8">
        <text>L-threonylcarbamoyladenylate + adenosine(37) in tRNA = N(6)-L-threonylcarbamoyladenosine(37) in tRNA + AMP + H(+)</text>
        <dbReference type="Rhea" id="RHEA:37059"/>
        <dbReference type="Rhea" id="RHEA-COMP:10162"/>
        <dbReference type="Rhea" id="RHEA-COMP:10163"/>
        <dbReference type="ChEBI" id="CHEBI:15378"/>
        <dbReference type="ChEBI" id="CHEBI:73682"/>
        <dbReference type="ChEBI" id="CHEBI:74411"/>
        <dbReference type="ChEBI" id="CHEBI:74418"/>
        <dbReference type="ChEBI" id="CHEBI:456215"/>
        <dbReference type="EC" id="2.3.1.234"/>
    </reaction>
</comment>
<dbReference type="InterPro" id="IPR017860">
    <property type="entry name" value="Peptidase_M22_CS"/>
</dbReference>
<feature type="binding site" evidence="8">
    <location>
        <position position="444"/>
    </location>
    <ligand>
        <name>substrate</name>
    </ligand>
</feature>
<dbReference type="GO" id="GO:0016787">
    <property type="term" value="F:hydrolase activity"/>
    <property type="evidence" value="ECO:0007669"/>
    <property type="project" value="UniProtKB-KW"/>
</dbReference>
<dbReference type="NCBIfam" id="TIGR03723">
    <property type="entry name" value="T6A_TsaD_YgjD"/>
    <property type="match status" value="1"/>
</dbReference>
<reference evidence="11 12" key="1">
    <citation type="journal article" date="2010" name="ISME J.">
        <title>Fine-scale evolution: genomic, phenotypic and ecological differentiation in two coexisting Salinibacter ruber strains.</title>
        <authorList>
            <person name="Pena A."/>
            <person name="Teeling H."/>
            <person name="Huerta-Cepas J."/>
            <person name="Santos F."/>
            <person name="Yarza P."/>
            <person name="Brito-Echeverria J."/>
            <person name="Lucio M."/>
            <person name="Schmitt-Kopplin P."/>
            <person name="Meseguer I."/>
            <person name="Schenowitz C."/>
            <person name="Dossat C."/>
            <person name="Barbe V."/>
            <person name="Dopazo J."/>
            <person name="Rossello-Mora R."/>
            <person name="Schuler M."/>
            <person name="Glockner F.O."/>
            <person name="Amann R."/>
            <person name="Gabaldon T."/>
            <person name="Anton J."/>
        </authorList>
    </citation>
    <scope>NUCLEOTIDE SEQUENCE [LARGE SCALE GENOMIC DNA]</scope>
    <source>
        <strain evidence="11 12">M8</strain>
    </source>
</reference>
<evidence type="ECO:0000256" key="6">
    <source>
        <dbReference type="ARBA" id="ARBA00023315"/>
    </source>
</evidence>
<dbReference type="Proteomes" id="UP000000933">
    <property type="component" value="Chromosome"/>
</dbReference>
<sequence>MGHGRRGNQADPAGGLRAGRRAPRSAPRRKGNSVRQQGGRGGEGAPTMPIPVRARVSPTRALPHLEMNFHVVGRLVGHLRVAEKHPRLLIPKRVVAGERVGHAHVDPGGQIGVELPHHGVGVHAHRGRTAPERGERHLVAVAHPKVLGPKQIAEGIGRVRAGIVQLGDDRRVLLSRFPELSVRRGGGAQHEHETQEGQNRAHENLVRRCGGVRSEVYQCPCVIPQGSRFVRASFRDGIQAQNGSCERGSSKPPSIRHRTRFPNGTMLVLGIESSCDDTAAAVWDDGTVRSNVVSSQADLHEEYGGVVPELASRNHQRLIVPVVQRALAEADADARALDAIAGTYGPGLPGSLLVGLSFAKALAQGLDVPLIGVNHLEGHVYSVDLGPERPARPFLCLIVSGGHTELVHVGDDFQHDVLGRTRDDAAGEAFDKMAQLFGLGYPGGPDIDRHAESGAPTFHDFPRSRLDDFDFSFSGLKTSVLYYLRDRSDADRERLLDEHLDDLCASVRAAVVDVLVDAVRRAVEATGVGHVAVVGGVAANSALRRRMKALGDDEGVDVSVPDRAYCMDNAAMIAQAGARRLAAGHVSPPTLDVHPSLQL</sequence>
<dbReference type="Pfam" id="PF00814">
    <property type="entry name" value="TsaD"/>
    <property type="match status" value="1"/>
</dbReference>
<organism evidence="11 12">
    <name type="scientific">Salinibacter ruber (strain M8)</name>
    <dbReference type="NCBI Taxonomy" id="761659"/>
    <lineage>
        <taxon>Bacteria</taxon>
        <taxon>Pseudomonadati</taxon>
        <taxon>Rhodothermota</taxon>
        <taxon>Rhodothermia</taxon>
        <taxon>Rhodothermales</taxon>
        <taxon>Salinibacteraceae</taxon>
        <taxon>Salinibacter</taxon>
    </lineage>
</organism>
<keyword evidence="11" id="KW-0378">Hydrolase</keyword>
<comment type="similarity">
    <text evidence="8">Belongs to the KAE1 / TsaD family.</text>
</comment>
<dbReference type="EMBL" id="FP565814">
    <property type="protein sequence ID" value="CBH25685.1"/>
    <property type="molecule type" value="Genomic_DNA"/>
</dbReference>
<comment type="cofactor">
    <cofactor evidence="8">
        <name>Fe(2+)</name>
        <dbReference type="ChEBI" id="CHEBI:29033"/>
    </cofactor>
    <text evidence="8">Binds 1 Fe(2+) ion per subunit.</text>
</comment>
<feature type="region of interest" description="Disordered" evidence="9">
    <location>
        <begin position="1"/>
        <end position="52"/>
    </location>
</feature>
<dbReference type="PRINTS" id="PR00789">
    <property type="entry name" value="OSIALOPTASE"/>
</dbReference>
<feature type="binding site" evidence="8">
    <location>
        <begin position="398"/>
        <end position="402"/>
    </location>
    <ligand>
        <name>substrate</name>
    </ligand>
</feature>
<dbReference type="PANTHER" id="PTHR11735:SF6">
    <property type="entry name" value="TRNA N6-ADENOSINE THREONYLCARBAMOYLTRANSFERASE, MITOCHONDRIAL"/>
    <property type="match status" value="1"/>
</dbReference>
<evidence type="ECO:0000313" key="11">
    <source>
        <dbReference type="EMBL" id="CBH25685.1"/>
    </source>
</evidence>